<feature type="site" description="Cleavage; by autolysis" evidence="11">
    <location>
        <begin position="216"/>
        <end position="217"/>
    </location>
</feature>
<comment type="similarity">
    <text evidence="2 11">Belongs to the ArgJ family.</text>
</comment>
<dbReference type="EC" id="2.3.1.1" evidence="11"/>
<keyword evidence="4 11" id="KW-0963">Cytoplasm</keyword>
<dbReference type="UniPathway" id="UPA00068">
    <property type="reaction ID" value="UER00106"/>
</dbReference>
<feature type="site" description="Involved in the stabilization of negative charge on the oxyanion by the formation of the oxyanion hole" evidence="11">
    <location>
        <position position="143"/>
    </location>
</feature>
<dbReference type="Gene3D" id="3.60.70.12">
    <property type="entry name" value="L-amino peptidase D-ALA esterase/amidase"/>
    <property type="match status" value="1"/>
</dbReference>
<dbReference type="InterPro" id="IPR042195">
    <property type="entry name" value="ArgJ_beta_C"/>
</dbReference>
<feature type="site" description="Involved in the stabilization of negative charge on the oxyanion by the formation of the oxyanion hole" evidence="11">
    <location>
        <position position="144"/>
    </location>
</feature>
<feature type="binding site" evidence="11">
    <location>
        <position position="217"/>
    </location>
    <ligand>
        <name>substrate</name>
    </ligand>
</feature>
<keyword evidence="5 11" id="KW-0055">Arginine biosynthesis</keyword>
<feature type="binding site" evidence="11">
    <location>
        <position position="304"/>
    </location>
    <ligand>
        <name>substrate</name>
    </ligand>
</feature>
<dbReference type="Gene3D" id="3.10.20.340">
    <property type="entry name" value="ArgJ beta chain, C-terminal domain"/>
    <property type="match status" value="1"/>
</dbReference>
<evidence type="ECO:0000256" key="4">
    <source>
        <dbReference type="ARBA" id="ARBA00022490"/>
    </source>
</evidence>
<evidence type="ECO:0000256" key="1">
    <source>
        <dbReference type="ARBA" id="ARBA00004496"/>
    </source>
</evidence>
<sequence>MSKDKKKKKKPAPVAAPLISPLAPAGGFPELPVIAGVRFAAVEAGVRYKGRLDVMLAEVAEGASVAGVFTRSATRSAPVLRCEENLAAIAREGAGAGGYAILVNSGNSNAFTGGVGRAAVDATVNATADLLGIPANHVFVASTGVIGEPLPAERITAKLGELRDALDPGAAGRAARAIMTTDTFAKGATALVDLDGTDVRISGFAKGSGMIAPDMATMLVFIFTDAAIEQELLSRMVASINEETFNCITVDGDTSTSDSLIVAATGRAPMEVIASAEDPRAALFRDALEGVMLDLAHQVVRDGEGATKFVEIAVTGAASDRAARKVGLAIANSPLVKTALAGEDPNWGRVVMAVGKSGEQADRDRLSIRFGDILVAENGWVSPSYTEAAGAAYMKQAELVIGVDLGIGAGAATVWTCDLTHRYIEINADYRS</sequence>
<dbReference type="NCBIfam" id="NF003802">
    <property type="entry name" value="PRK05388.1"/>
    <property type="match status" value="1"/>
</dbReference>
<dbReference type="NCBIfam" id="TIGR00120">
    <property type="entry name" value="ArgJ"/>
    <property type="match status" value="1"/>
</dbReference>
<keyword evidence="6 11" id="KW-0028">Amino-acid biosynthesis</keyword>
<dbReference type="OrthoDB" id="9804242at2"/>
<dbReference type="GO" id="GO:0006526">
    <property type="term" value="P:L-arginine biosynthetic process"/>
    <property type="evidence" value="ECO:0007669"/>
    <property type="project" value="UniProtKB-UniRule"/>
</dbReference>
<comment type="function">
    <text evidence="11">Catalyzes two activities which are involved in the cyclic version of arginine biosynthesis: the synthesis of N-acetylglutamate from glutamate and acetyl-CoA as the acetyl donor, and of ornithine by transacetylation between N(2)-acetylornithine and glutamate.</text>
</comment>
<comment type="catalytic activity">
    <reaction evidence="11">
        <text>N(2)-acetyl-L-ornithine + L-glutamate = N-acetyl-L-glutamate + L-ornithine</text>
        <dbReference type="Rhea" id="RHEA:15349"/>
        <dbReference type="ChEBI" id="CHEBI:29985"/>
        <dbReference type="ChEBI" id="CHEBI:44337"/>
        <dbReference type="ChEBI" id="CHEBI:46911"/>
        <dbReference type="ChEBI" id="CHEBI:57805"/>
        <dbReference type="EC" id="2.3.1.35"/>
    </reaction>
</comment>
<dbReference type="GO" id="GO:0005737">
    <property type="term" value="C:cytoplasm"/>
    <property type="evidence" value="ECO:0007669"/>
    <property type="project" value="UniProtKB-SubCell"/>
</dbReference>
<keyword evidence="8 11" id="KW-0068">Autocatalytic cleavage</keyword>
<reference evidence="12 13" key="1">
    <citation type="submission" date="2019-06" db="EMBL/GenBank/DDBJ databases">
        <title>A novel bacterium of genus Amaricoccus, isolated from marine sediment.</title>
        <authorList>
            <person name="Huang H."/>
            <person name="Mo K."/>
            <person name="Hu Y."/>
        </authorList>
    </citation>
    <scope>NUCLEOTIDE SEQUENCE [LARGE SCALE GENOMIC DNA]</scope>
    <source>
        <strain evidence="12 13">HB172011</strain>
    </source>
</reference>
<comment type="pathway">
    <text evidence="11">Amino-acid biosynthesis; L-arginine biosynthesis; N(2)-acetyl-L-ornithine from L-glutamate: step 1/4.</text>
</comment>
<dbReference type="EC" id="2.3.1.35" evidence="11"/>
<comment type="subcellular location">
    <subcellularLocation>
        <location evidence="1 11">Cytoplasm</location>
    </subcellularLocation>
</comment>
<dbReference type="EMBL" id="VFRP01000004">
    <property type="protein sequence ID" value="TPE52240.1"/>
    <property type="molecule type" value="Genomic_DNA"/>
</dbReference>
<feature type="binding site" evidence="11">
    <location>
        <position position="427"/>
    </location>
    <ligand>
        <name>substrate</name>
    </ligand>
</feature>
<comment type="catalytic activity">
    <reaction evidence="11">
        <text>L-glutamate + acetyl-CoA = N-acetyl-L-glutamate + CoA + H(+)</text>
        <dbReference type="Rhea" id="RHEA:24292"/>
        <dbReference type="ChEBI" id="CHEBI:15378"/>
        <dbReference type="ChEBI" id="CHEBI:29985"/>
        <dbReference type="ChEBI" id="CHEBI:44337"/>
        <dbReference type="ChEBI" id="CHEBI:57287"/>
        <dbReference type="ChEBI" id="CHEBI:57288"/>
        <dbReference type="EC" id="2.3.1.1"/>
    </reaction>
</comment>
<dbReference type="AlphaFoldDB" id="A0A501WV15"/>
<dbReference type="InterPro" id="IPR016117">
    <property type="entry name" value="ArgJ-like_dom_sf"/>
</dbReference>
<comment type="subunit">
    <text evidence="3 11">Heterotetramer of two alpha and two beta chains.</text>
</comment>
<evidence type="ECO:0000256" key="6">
    <source>
        <dbReference type="ARBA" id="ARBA00022605"/>
    </source>
</evidence>
<dbReference type="SUPFAM" id="SSF56266">
    <property type="entry name" value="DmpA/ArgJ-like"/>
    <property type="match status" value="1"/>
</dbReference>
<protein>
    <recommendedName>
        <fullName evidence="11">Arginine biosynthesis bifunctional protein ArgJ</fullName>
    </recommendedName>
    <domain>
        <recommendedName>
            <fullName evidence="11">Glutamate N-acetyltransferase</fullName>
            <ecNumber evidence="11">2.3.1.35</ecNumber>
        </recommendedName>
        <alternativeName>
            <fullName evidence="11">Ornithine acetyltransferase</fullName>
            <shortName evidence="11">OATase</shortName>
        </alternativeName>
        <alternativeName>
            <fullName evidence="11">Ornithine transacetylase</fullName>
        </alternativeName>
    </domain>
    <domain>
        <recommendedName>
            <fullName evidence="11">Amino-acid acetyltransferase</fullName>
            <ecNumber evidence="11">2.3.1.1</ecNumber>
        </recommendedName>
        <alternativeName>
            <fullName evidence="11">N-acetylglutamate synthase</fullName>
            <shortName evidence="11">AGSase</shortName>
        </alternativeName>
    </domain>
    <component>
        <recommendedName>
            <fullName evidence="11">Arginine biosynthesis bifunctional protein ArgJ alpha chain</fullName>
        </recommendedName>
    </component>
    <component>
        <recommendedName>
            <fullName evidence="11">Arginine biosynthesis bifunctional protein ArgJ beta chain</fullName>
        </recommendedName>
    </component>
</protein>
<dbReference type="CDD" id="cd02152">
    <property type="entry name" value="OAT"/>
    <property type="match status" value="1"/>
</dbReference>
<dbReference type="FunFam" id="3.60.70.12:FF:000001">
    <property type="entry name" value="Arginine biosynthesis bifunctional protein ArgJ, chloroplastic"/>
    <property type="match status" value="1"/>
</dbReference>
<dbReference type="PANTHER" id="PTHR23100:SF0">
    <property type="entry name" value="ARGININE BIOSYNTHESIS BIFUNCTIONAL PROTEIN ARGJ, MITOCHONDRIAL"/>
    <property type="match status" value="1"/>
</dbReference>
<dbReference type="InterPro" id="IPR002813">
    <property type="entry name" value="Arg_biosynth_ArgJ"/>
</dbReference>
<dbReference type="Pfam" id="PF01960">
    <property type="entry name" value="ArgJ"/>
    <property type="match status" value="1"/>
</dbReference>
<accession>A0A501WV15</accession>
<comment type="pathway">
    <text evidence="11">Amino-acid biosynthesis; L-arginine biosynthesis; L-ornithine and N-acetyl-L-glutamate from L-glutamate and N(2)-acetyl-L-ornithine (cyclic): step 1/1.</text>
</comment>
<dbReference type="GO" id="GO:0004358">
    <property type="term" value="F:L-glutamate N-acetyltransferase activity, acting on acetyl-L-ornithine as donor"/>
    <property type="evidence" value="ECO:0007669"/>
    <property type="project" value="UniProtKB-UniRule"/>
</dbReference>
<evidence type="ECO:0000256" key="9">
    <source>
        <dbReference type="ARBA" id="ARBA00023268"/>
    </source>
</evidence>
<dbReference type="FunFam" id="3.10.20.340:FF:000003">
    <property type="entry name" value="Arginine biosynthesis bifunctional protein ArgJ"/>
    <property type="match status" value="1"/>
</dbReference>
<dbReference type="RefSeq" id="WP_140453482.1">
    <property type="nucleotide sequence ID" value="NZ_VFRP01000004.1"/>
</dbReference>
<dbReference type="PANTHER" id="PTHR23100">
    <property type="entry name" value="ARGININE BIOSYNTHESIS BIFUNCTIONAL PROTEIN ARGJ"/>
    <property type="match status" value="1"/>
</dbReference>
<evidence type="ECO:0000313" key="12">
    <source>
        <dbReference type="EMBL" id="TPE52240.1"/>
    </source>
</evidence>
<feature type="binding site" evidence="11">
    <location>
        <position position="180"/>
    </location>
    <ligand>
        <name>substrate</name>
    </ligand>
</feature>
<dbReference type="HAMAP" id="MF_01106">
    <property type="entry name" value="ArgJ"/>
    <property type="match status" value="1"/>
</dbReference>
<evidence type="ECO:0000256" key="5">
    <source>
        <dbReference type="ARBA" id="ARBA00022571"/>
    </source>
</evidence>
<evidence type="ECO:0000313" key="13">
    <source>
        <dbReference type="Proteomes" id="UP000319255"/>
    </source>
</evidence>
<feature type="chain" id="PRO_5023257972" description="Arginine biosynthesis bifunctional protein ArgJ beta chain" evidence="11">
    <location>
        <begin position="217"/>
        <end position="432"/>
    </location>
</feature>
<gene>
    <name evidence="11 12" type="primary">argJ</name>
    <name evidence="12" type="ORF">FJM51_07435</name>
</gene>
<dbReference type="GO" id="GO:0004042">
    <property type="term" value="F:L-glutamate N-acetyltransferase activity"/>
    <property type="evidence" value="ECO:0007669"/>
    <property type="project" value="UniProtKB-UniRule"/>
</dbReference>
<keyword evidence="10 11" id="KW-0012">Acyltransferase</keyword>
<keyword evidence="13" id="KW-1185">Reference proteome</keyword>
<evidence type="ECO:0000256" key="11">
    <source>
        <dbReference type="HAMAP-Rule" id="MF_01106"/>
    </source>
</evidence>
<dbReference type="GO" id="GO:0006592">
    <property type="term" value="P:ornithine biosynthetic process"/>
    <property type="evidence" value="ECO:0007669"/>
    <property type="project" value="TreeGrafter"/>
</dbReference>
<evidence type="ECO:0000256" key="2">
    <source>
        <dbReference type="ARBA" id="ARBA00006774"/>
    </source>
</evidence>
<evidence type="ECO:0000256" key="10">
    <source>
        <dbReference type="ARBA" id="ARBA00023315"/>
    </source>
</evidence>
<feature type="binding site" evidence="11">
    <location>
        <position position="206"/>
    </location>
    <ligand>
        <name>substrate</name>
    </ligand>
</feature>
<name>A0A501WV15_9RHOB</name>
<keyword evidence="9 11" id="KW-0511">Multifunctional enzyme</keyword>
<evidence type="ECO:0000256" key="8">
    <source>
        <dbReference type="ARBA" id="ARBA00022813"/>
    </source>
</evidence>
<feature type="active site" description="Nucleophile" evidence="11">
    <location>
        <position position="217"/>
    </location>
</feature>
<evidence type="ECO:0000256" key="3">
    <source>
        <dbReference type="ARBA" id="ARBA00011475"/>
    </source>
</evidence>
<feature type="binding site" evidence="11">
    <location>
        <position position="432"/>
    </location>
    <ligand>
        <name>substrate</name>
    </ligand>
</feature>
<comment type="caution">
    <text evidence="12">The sequence shown here is derived from an EMBL/GenBank/DDBJ whole genome shotgun (WGS) entry which is preliminary data.</text>
</comment>
<organism evidence="12 13">
    <name type="scientific">Amaricoccus solimangrovi</name>
    <dbReference type="NCBI Taxonomy" id="2589815"/>
    <lineage>
        <taxon>Bacteria</taxon>
        <taxon>Pseudomonadati</taxon>
        <taxon>Pseudomonadota</taxon>
        <taxon>Alphaproteobacteria</taxon>
        <taxon>Rhodobacterales</taxon>
        <taxon>Paracoccaceae</taxon>
        <taxon>Amaricoccus</taxon>
    </lineage>
</organism>
<proteinExistence type="inferred from homology"/>
<feature type="chain" id="PRO_5023257973" description="Arginine biosynthesis bifunctional protein ArgJ alpha chain" evidence="11">
    <location>
        <begin position="1"/>
        <end position="216"/>
    </location>
</feature>
<dbReference type="Proteomes" id="UP000319255">
    <property type="component" value="Unassembled WGS sequence"/>
</dbReference>
<keyword evidence="7 11" id="KW-0808">Transferase</keyword>
<evidence type="ECO:0000256" key="7">
    <source>
        <dbReference type="ARBA" id="ARBA00022679"/>
    </source>
</evidence>